<gene>
    <name evidence="1" type="ORF">QNI29_06240</name>
</gene>
<dbReference type="InterPro" id="IPR021130">
    <property type="entry name" value="PRib-ATP_PPHydrolase-like"/>
</dbReference>
<organism evidence="1 2">
    <name type="scientific">Pontibacillus chungwhensis</name>
    <dbReference type="NCBI Taxonomy" id="265426"/>
    <lineage>
        <taxon>Bacteria</taxon>
        <taxon>Bacillati</taxon>
        <taxon>Bacillota</taxon>
        <taxon>Bacilli</taxon>
        <taxon>Bacillales</taxon>
        <taxon>Bacillaceae</taxon>
        <taxon>Pontibacillus</taxon>
    </lineage>
</organism>
<reference evidence="1 2" key="1">
    <citation type="submission" date="2023-05" db="EMBL/GenBank/DDBJ databases">
        <title>Comparative genomics reveals the evidence of polycyclic aromatic hydrocarbons degradation in moderately halophilic genus Pontibacillus.</title>
        <authorList>
            <person name="Yang H."/>
            <person name="Qian Z."/>
        </authorList>
    </citation>
    <scope>NUCLEOTIDE SEQUENCE [LARGE SCALE GENOMIC DNA]</scope>
    <source>
        <strain evidence="2">HN14</strain>
    </source>
</reference>
<evidence type="ECO:0000313" key="2">
    <source>
        <dbReference type="Proteomes" id="UP001236652"/>
    </source>
</evidence>
<dbReference type="EMBL" id="CP126446">
    <property type="protein sequence ID" value="WIF99256.1"/>
    <property type="molecule type" value="Genomic_DNA"/>
</dbReference>
<evidence type="ECO:0000313" key="1">
    <source>
        <dbReference type="EMBL" id="WIF99256.1"/>
    </source>
</evidence>
<name>A0ABY8V2N1_9BACI</name>
<dbReference type="RefSeq" id="WP_231418128.1">
    <property type="nucleotide sequence ID" value="NZ_CP126446.1"/>
</dbReference>
<dbReference type="Gene3D" id="1.10.287.1080">
    <property type="entry name" value="MazG-like"/>
    <property type="match status" value="1"/>
</dbReference>
<proteinExistence type="predicted"/>
<accession>A0ABY8V2N1</accession>
<dbReference type="CDD" id="cd11532">
    <property type="entry name" value="NTP-PPase_COG4997"/>
    <property type="match status" value="1"/>
</dbReference>
<keyword evidence="2" id="KW-1185">Reference proteome</keyword>
<dbReference type="InterPro" id="IPR038735">
    <property type="entry name" value="MSMEG_1276-like_NTP-PPase_dom"/>
</dbReference>
<dbReference type="Proteomes" id="UP001236652">
    <property type="component" value="Chromosome"/>
</dbReference>
<protein>
    <submittedName>
        <fullName evidence="1">Nucleoside triphosphate pyrophosphohydrolase</fullName>
    </submittedName>
</protein>
<dbReference type="Pfam" id="PF01503">
    <property type="entry name" value="PRA-PH"/>
    <property type="match status" value="1"/>
</dbReference>
<sequence length="107" mass="12472">MPIYNKLVRDLIPQVIEKTGKSFDTTILSEEEYHSELRKKLQEETDEYINAEDDQSAVEELADMLELMNVLAEQHGSSMEEVEKVRKEKAEKRGSFYDKVFLISVED</sequence>
<dbReference type="SUPFAM" id="SSF101386">
    <property type="entry name" value="all-alpha NTP pyrophosphatases"/>
    <property type="match status" value="1"/>
</dbReference>